<gene>
    <name evidence="4" type="primary">repA</name>
    <name evidence="4" type="ORF">NIES3807_40820</name>
</gene>
<evidence type="ECO:0000256" key="3">
    <source>
        <dbReference type="SAM" id="MobiDB-lite"/>
    </source>
</evidence>
<dbReference type="EMBL" id="BJCK01000133">
    <property type="protein sequence ID" value="GCL60893.1"/>
    <property type="molecule type" value="Genomic_DNA"/>
</dbReference>
<dbReference type="GO" id="GO:0006260">
    <property type="term" value="P:DNA replication"/>
    <property type="evidence" value="ECO:0007669"/>
    <property type="project" value="UniProtKB-KW"/>
</dbReference>
<dbReference type="AlphaFoldDB" id="A0AAD3GB16"/>
<evidence type="ECO:0000313" key="4">
    <source>
        <dbReference type="EMBL" id="GCL60893.1"/>
    </source>
</evidence>
<dbReference type="RefSeq" id="WP_159298157.1">
    <property type="nucleotide sequence ID" value="NZ_BJCK01000133.1"/>
</dbReference>
<feature type="region of interest" description="Disordered" evidence="3">
    <location>
        <begin position="1"/>
        <end position="32"/>
    </location>
</feature>
<dbReference type="Proteomes" id="UP000441080">
    <property type="component" value="Unassembled WGS sequence"/>
</dbReference>
<evidence type="ECO:0000256" key="1">
    <source>
        <dbReference type="ARBA" id="ARBA00008909"/>
    </source>
</evidence>
<organism evidence="4 5">
    <name type="scientific">Microcystis aeruginosa NIES-3807</name>
    <dbReference type="NCBI Taxonomy" id="2517785"/>
    <lineage>
        <taxon>Bacteria</taxon>
        <taxon>Bacillati</taxon>
        <taxon>Cyanobacteriota</taxon>
        <taxon>Cyanophyceae</taxon>
        <taxon>Oscillatoriophycideae</taxon>
        <taxon>Chroococcales</taxon>
        <taxon>Microcystaceae</taxon>
        <taxon>Microcystis</taxon>
    </lineage>
</organism>
<reference evidence="4 5" key="1">
    <citation type="submission" date="2019-02" db="EMBL/GenBank/DDBJ databases">
        <title>Draft genome sequence of Arthrospira platensis NIES-3807.</title>
        <authorList>
            <person name="Yamaguchi H."/>
            <person name="Suzuki S."/>
            <person name="Kawachi M."/>
        </authorList>
    </citation>
    <scope>NUCLEOTIDE SEQUENCE [LARGE SCALE GENOMIC DNA]</scope>
    <source>
        <strain evidence="4 5">NIES-3807</strain>
    </source>
</reference>
<name>A0AAD3GB16_MICAE</name>
<sequence>MSDNPAVGGDSSLWLSDASPKDKPWDQHKDQSRQVASIYTQADYEKYSKRIWECSQSLEFRVLTDDKQQTHLKLHSARFCRVRLCPVCQWRRSMMWRARFLKALPKICADYPRGRFIFLTLTVKNCRLEDLRETIAWMNASWLKMVKRKNFPALGWIKCIEVTRSEDDMAHPHFHCLLMVNQTYFSDGYISHANWSKMWKECLKVDYTPIVNIKRVKERKQKRKQIVDSVNDSNVNNCNNTTVDNPVDDIIAGVLETIKYSVKPDDLIGTKTAKTSPQDWLAELTRQLHKTRSIALGGIFKEYLSEDEPEDLINADIEEETDLDEEEYNYIFEWREVMKRYAYKESVNNK</sequence>
<dbReference type="InterPro" id="IPR000989">
    <property type="entry name" value="Rep"/>
</dbReference>
<comment type="similarity">
    <text evidence="1">Belongs to the Gram-positive plasmids replication protein type 1 family.</text>
</comment>
<proteinExistence type="inferred from homology"/>
<protein>
    <submittedName>
        <fullName evidence="4">Replication protein A</fullName>
    </submittedName>
</protein>
<feature type="compositionally biased region" description="Basic and acidic residues" evidence="3">
    <location>
        <begin position="19"/>
        <end position="32"/>
    </location>
</feature>
<comment type="caution">
    <text evidence="4">The sequence shown here is derived from an EMBL/GenBank/DDBJ whole genome shotgun (WGS) entry which is preliminary data.</text>
</comment>
<accession>A0AAD3GB16</accession>
<dbReference type="Pfam" id="PF01446">
    <property type="entry name" value="Rep_1"/>
    <property type="match status" value="1"/>
</dbReference>
<evidence type="ECO:0000256" key="2">
    <source>
        <dbReference type="ARBA" id="ARBA00022705"/>
    </source>
</evidence>
<keyword evidence="2" id="KW-0235">DNA replication</keyword>
<evidence type="ECO:0000313" key="5">
    <source>
        <dbReference type="Proteomes" id="UP000441080"/>
    </source>
</evidence>
<dbReference type="GO" id="GO:0003677">
    <property type="term" value="F:DNA binding"/>
    <property type="evidence" value="ECO:0007669"/>
    <property type="project" value="InterPro"/>
</dbReference>